<keyword evidence="4" id="KW-1185">Reference proteome</keyword>
<dbReference type="AlphaFoldDB" id="A0A3D8J3W3"/>
<dbReference type="Pfam" id="PF01206">
    <property type="entry name" value="TusA"/>
    <property type="match status" value="1"/>
</dbReference>
<dbReference type="PANTHER" id="PTHR33279:SF6">
    <property type="entry name" value="SULFUR CARRIER PROTEIN YEDF-RELATED"/>
    <property type="match status" value="1"/>
</dbReference>
<dbReference type="OrthoDB" id="5325383at2"/>
<dbReference type="Gene3D" id="3.30.110.40">
    <property type="entry name" value="TusA-like domain"/>
    <property type="match status" value="1"/>
</dbReference>
<name>A0A3D8J3W3_9HELI</name>
<organism evidence="3 4">
    <name type="scientific">Helicobacter brantae</name>
    <dbReference type="NCBI Taxonomy" id="375927"/>
    <lineage>
        <taxon>Bacteria</taxon>
        <taxon>Pseudomonadati</taxon>
        <taxon>Campylobacterota</taxon>
        <taxon>Epsilonproteobacteria</taxon>
        <taxon>Campylobacterales</taxon>
        <taxon>Helicobacteraceae</taxon>
        <taxon>Helicobacter</taxon>
    </lineage>
</organism>
<dbReference type="PROSITE" id="PS01148">
    <property type="entry name" value="UPF0033"/>
    <property type="match status" value="1"/>
</dbReference>
<dbReference type="PANTHER" id="PTHR33279">
    <property type="entry name" value="SULFUR CARRIER PROTEIN YEDF-RELATED"/>
    <property type="match status" value="1"/>
</dbReference>
<accession>A0A3D8J3W3</accession>
<dbReference type="GO" id="GO:0016740">
    <property type="term" value="F:transferase activity"/>
    <property type="evidence" value="ECO:0007669"/>
    <property type="project" value="UniProtKB-KW"/>
</dbReference>
<dbReference type="RefSeq" id="WP_115568799.1">
    <property type="nucleotide sequence ID" value="NZ_NXLV01000001.1"/>
</dbReference>
<keyword evidence="3" id="KW-0808">Transferase</keyword>
<dbReference type="InterPro" id="IPR001455">
    <property type="entry name" value="TusA-like"/>
</dbReference>
<evidence type="ECO:0000313" key="4">
    <source>
        <dbReference type="Proteomes" id="UP000257045"/>
    </source>
</evidence>
<evidence type="ECO:0000256" key="1">
    <source>
        <dbReference type="ARBA" id="ARBA00008984"/>
    </source>
</evidence>
<comment type="similarity">
    <text evidence="1">Belongs to the sulfur carrier protein TusA family.</text>
</comment>
<comment type="caution">
    <text evidence="3">The sequence shown here is derived from an EMBL/GenBank/DDBJ whole genome shotgun (WGS) entry which is preliminary data.</text>
</comment>
<evidence type="ECO:0000313" key="3">
    <source>
        <dbReference type="EMBL" id="RDU72169.1"/>
    </source>
</evidence>
<evidence type="ECO:0000259" key="2">
    <source>
        <dbReference type="PROSITE" id="PS01148"/>
    </source>
</evidence>
<sequence>MKNYEITYHINLKGESCPYPAIKGIEALKELRRGEVLEIVSDCPQTIHTIPIDAKNYGYDMLDIIHKSGNIHFIIQKNFD</sequence>
<dbReference type="Proteomes" id="UP000257045">
    <property type="component" value="Unassembled WGS sequence"/>
</dbReference>
<dbReference type="NCBIfam" id="NF008242">
    <property type="entry name" value="PRK11018.1"/>
    <property type="match status" value="1"/>
</dbReference>
<feature type="domain" description="UPF0033" evidence="2">
    <location>
        <begin position="10"/>
        <end position="34"/>
    </location>
</feature>
<protein>
    <submittedName>
        <fullName evidence="3">Putative sulfurtransferase YedF</fullName>
    </submittedName>
</protein>
<reference evidence="3 4" key="1">
    <citation type="submission" date="2018-04" db="EMBL/GenBank/DDBJ databases">
        <title>Novel Campyloabacter and Helicobacter Species and Strains.</title>
        <authorList>
            <person name="Mannion A.J."/>
            <person name="Shen Z."/>
            <person name="Fox J.G."/>
        </authorList>
    </citation>
    <scope>NUCLEOTIDE SEQUENCE [LARGE SCALE GENOMIC DNA]</scope>
    <source>
        <strain evidence="3 4">MIT 04-9366</strain>
    </source>
</reference>
<proteinExistence type="inferred from homology"/>
<dbReference type="InterPro" id="IPR036868">
    <property type="entry name" value="TusA-like_sf"/>
</dbReference>
<dbReference type="SUPFAM" id="SSF64307">
    <property type="entry name" value="SirA-like"/>
    <property type="match status" value="1"/>
</dbReference>
<gene>
    <name evidence="3" type="ORF">CQA58_00765</name>
</gene>
<dbReference type="EMBL" id="NXLV01000001">
    <property type="protein sequence ID" value="RDU72169.1"/>
    <property type="molecule type" value="Genomic_DNA"/>
</dbReference>